<gene>
    <name evidence="10" type="ORF">ABR63_03650</name>
</gene>
<sequence length="401" mass="43518">MILQESISTAVDAIRANLMRSLLTTIAIVIGTASVIAMVGIGSSAQRAIDDSITNLSARTLTVYPSRGRGSQTVNASPLVIKDADALIKDQEIKWRITPEIRGSKTLKFGNESISISVIGVRENYLSIQGYEVEEGLFLTERDDLARKRIAIIGSSVGTELKTSSKALIGKDIDLGGVTFKVIGMMKSEGSSGWSNPDEQIYIPLLTAADRLFGRQIVDSIRVEVPNTYSPEEAMISIERVLRREHDIGPGEENNFRINDWSQFTDLQKQATAIFSALIIGIAGISLLVGGIGVMNIMLVSVTERTREIGLRKALGATHQAILLQFLIEAVTLCIIGGVLGVVLGSGIYLLISIWQDWVFTIPFSAIFGSVTFSACVGLFFGIWPARKAARLEPAVALRYE</sequence>
<evidence type="ECO:0000259" key="8">
    <source>
        <dbReference type="Pfam" id="PF02687"/>
    </source>
</evidence>
<reference evidence="11" key="1">
    <citation type="submission" date="2015-10" db="EMBL/GenBank/DDBJ databases">
        <title>Metagenome-Assembled Genomes uncover a global brackish microbiome.</title>
        <authorList>
            <person name="Hugerth L.W."/>
            <person name="Larsson J."/>
            <person name="Alneberg J."/>
            <person name="Lindh M.V."/>
            <person name="Legrand C."/>
            <person name="Pinhassi J."/>
            <person name="Andersson A."/>
        </authorList>
    </citation>
    <scope>NUCLEOTIDE SEQUENCE [LARGE SCALE GENOMIC DNA]</scope>
</reference>
<dbReference type="GO" id="GO:0005886">
    <property type="term" value="C:plasma membrane"/>
    <property type="evidence" value="ECO:0007669"/>
    <property type="project" value="UniProtKB-SubCell"/>
</dbReference>
<dbReference type="PANTHER" id="PTHR30572:SF4">
    <property type="entry name" value="ABC TRANSPORTER PERMEASE YTRF"/>
    <property type="match status" value="1"/>
</dbReference>
<organism evidence="10 11">
    <name type="scientific">SAR86 cluster bacterium BACL1 MAG-120920-bin57</name>
    <dbReference type="NCBI Taxonomy" id="1655571"/>
    <lineage>
        <taxon>Bacteria</taxon>
        <taxon>Pseudomonadati</taxon>
        <taxon>Pseudomonadota</taxon>
        <taxon>Gammaproteobacteria</taxon>
        <taxon>SAR86 cluster</taxon>
    </lineage>
</organism>
<evidence type="ECO:0000259" key="9">
    <source>
        <dbReference type="Pfam" id="PF12704"/>
    </source>
</evidence>
<dbReference type="Pfam" id="PF12704">
    <property type="entry name" value="MacB_PCD"/>
    <property type="match status" value="1"/>
</dbReference>
<feature type="transmembrane region" description="Helical" evidence="7">
    <location>
        <begin position="273"/>
        <end position="300"/>
    </location>
</feature>
<comment type="subcellular location">
    <subcellularLocation>
        <location evidence="1">Cell membrane</location>
        <topology evidence="1">Multi-pass membrane protein</topology>
    </subcellularLocation>
</comment>
<name>A0A0R2PVZ9_9GAMM</name>
<keyword evidence="4 7" id="KW-1133">Transmembrane helix</keyword>
<comment type="similarity">
    <text evidence="6">Belongs to the ABC-4 integral membrane protein family.</text>
</comment>
<evidence type="ECO:0000256" key="3">
    <source>
        <dbReference type="ARBA" id="ARBA00022692"/>
    </source>
</evidence>
<evidence type="ECO:0000256" key="4">
    <source>
        <dbReference type="ARBA" id="ARBA00022989"/>
    </source>
</evidence>
<dbReference type="Pfam" id="PF02687">
    <property type="entry name" value="FtsX"/>
    <property type="match status" value="1"/>
</dbReference>
<dbReference type="InterPro" id="IPR050250">
    <property type="entry name" value="Macrolide_Exporter_MacB"/>
</dbReference>
<dbReference type="AlphaFoldDB" id="A0A0R2PVZ9"/>
<keyword evidence="2" id="KW-1003">Cell membrane</keyword>
<evidence type="ECO:0000256" key="2">
    <source>
        <dbReference type="ARBA" id="ARBA00022475"/>
    </source>
</evidence>
<evidence type="ECO:0000313" key="10">
    <source>
        <dbReference type="EMBL" id="KRO40243.1"/>
    </source>
</evidence>
<evidence type="ECO:0000256" key="5">
    <source>
        <dbReference type="ARBA" id="ARBA00023136"/>
    </source>
</evidence>
<protein>
    <submittedName>
        <fullName evidence="10">MacB protein</fullName>
    </submittedName>
</protein>
<dbReference type="GO" id="GO:0022857">
    <property type="term" value="F:transmembrane transporter activity"/>
    <property type="evidence" value="ECO:0007669"/>
    <property type="project" value="TreeGrafter"/>
</dbReference>
<dbReference type="Proteomes" id="UP000050874">
    <property type="component" value="Unassembled WGS sequence"/>
</dbReference>
<feature type="transmembrane region" description="Helical" evidence="7">
    <location>
        <begin position="358"/>
        <end position="384"/>
    </location>
</feature>
<keyword evidence="3 7" id="KW-0812">Transmembrane</keyword>
<feature type="domain" description="MacB-like periplasmic core" evidence="9">
    <location>
        <begin position="21"/>
        <end position="240"/>
    </location>
</feature>
<evidence type="ECO:0000256" key="7">
    <source>
        <dbReference type="SAM" id="Phobius"/>
    </source>
</evidence>
<proteinExistence type="inferred from homology"/>
<feature type="transmembrane region" description="Helical" evidence="7">
    <location>
        <begin position="321"/>
        <end position="352"/>
    </location>
</feature>
<evidence type="ECO:0000256" key="6">
    <source>
        <dbReference type="ARBA" id="ARBA00038076"/>
    </source>
</evidence>
<keyword evidence="5 7" id="KW-0472">Membrane</keyword>
<accession>A0A0R2PVZ9</accession>
<dbReference type="PANTHER" id="PTHR30572">
    <property type="entry name" value="MEMBRANE COMPONENT OF TRANSPORTER-RELATED"/>
    <property type="match status" value="1"/>
</dbReference>
<evidence type="ECO:0000313" key="11">
    <source>
        <dbReference type="Proteomes" id="UP000050874"/>
    </source>
</evidence>
<dbReference type="InterPro" id="IPR025857">
    <property type="entry name" value="MacB_PCD"/>
</dbReference>
<comment type="caution">
    <text evidence="10">The sequence shown here is derived from an EMBL/GenBank/DDBJ whole genome shotgun (WGS) entry which is preliminary data.</text>
</comment>
<dbReference type="EMBL" id="LIAV01000151">
    <property type="protein sequence ID" value="KRO40243.1"/>
    <property type="molecule type" value="Genomic_DNA"/>
</dbReference>
<feature type="domain" description="ABC3 transporter permease C-terminal" evidence="8">
    <location>
        <begin position="282"/>
        <end position="394"/>
    </location>
</feature>
<dbReference type="InterPro" id="IPR003838">
    <property type="entry name" value="ABC3_permease_C"/>
</dbReference>
<evidence type="ECO:0000256" key="1">
    <source>
        <dbReference type="ARBA" id="ARBA00004651"/>
    </source>
</evidence>
<feature type="transmembrane region" description="Helical" evidence="7">
    <location>
        <begin position="21"/>
        <end position="42"/>
    </location>
</feature>